<dbReference type="Proteomes" id="UP000094043">
    <property type="component" value="Chromosome 1"/>
</dbReference>
<dbReference type="VEuPathDB" id="FungiDB:L203_06606"/>
<gene>
    <name evidence="2" type="ORF">L203_101225</name>
</gene>
<dbReference type="RefSeq" id="XP_066066767.1">
    <property type="nucleotide sequence ID" value="XM_066210670.1"/>
</dbReference>
<evidence type="ECO:0000313" key="3">
    <source>
        <dbReference type="Proteomes" id="UP000094043"/>
    </source>
</evidence>
<feature type="compositionally biased region" description="Basic and acidic residues" evidence="1">
    <location>
        <begin position="17"/>
        <end position="52"/>
    </location>
</feature>
<dbReference type="AlphaFoldDB" id="A0A1E3HEY6"/>
<proteinExistence type="predicted"/>
<name>A0A1E3HEY6_9TREE</name>
<organism evidence="2 3">
    <name type="scientific">Cryptococcus depauperatus CBS 7841</name>
    <dbReference type="NCBI Taxonomy" id="1295531"/>
    <lineage>
        <taxon>Eukaryota</taxon>
        <taxon>Fungi</taxon>
        <taxon>Dikarya</taxon>
        <taxon>Basidiomycota</taxon>
        <taxon>Agaricomycotina</taxon>
        <taxon>Tremellomycetes</taxon>
        <taxon>Tremellales</taxon>
        <taxon>Cryptococcaceae</taxon>
        <taxon>Cryptococcus</taxon>
    </lineage>
</organism>
<sequence length="222" mass="26076">MSSNYRFNRWSPYADPFFREQSPDRKKREVEEEERWWREPDDTSRQDAEEITYHTPRPRYPYRDPEPVGPARVQANSEIASATQQVKAFREELNFFGRHVYRGHDSINSDIENGLDVIDDSTVPLEHTMIQHLPDINLKRAKRQTYKLYGELSEFNDYIKESKPSLVGCREDFLPKLVERLEDVMTRLTSAQSLLTNSVQTFQGNELPSLFGERDGLSESRQ</sequence>
<accession>A0A1E3HEY6</accession>
<reference evidence="2" key="1">
    <citation type="submission" date="2016-06" db="EMBL/GenBank/DDBJ databases">
        <authorList>
            <person name="Cuomo C."/>
            <person name="Litvintseva A."/>
            <person name="Heitman J."/>
            <person name="Chen Y."/>
            <person name="Sun S."/>
            <person name="Springer D."/>
            <person name="Dromer F."/>
            <person name="Young S."/>
            <person name="Zeng Q."/>
            <person name="Chapman S."/>
            <person name="Gujja S."/>
            <person name="Saif S."/>
            <person name="Birren B."/>
        </authorList>
    </citation>
    <scope>NUCLEOTIDE SEQUENCE</scope>
    <source>
        <strain evidence="2">CBS 7841</strain>
    </source>
</reference>
<evidence type="ECO:0000256" key="1">
    <source>
        <dbReference type="SAM" id="MobiDB-lite"/>
    </source>
</evidence>
<reference evidence="2" key="2">
    <citation type="journal article" date="2022" name="Elife">
        <title>Obligate sexual reproduction of a homothallic fungus closely related to the Cryptococcus pathogenic species complex.</title>
        <authorList>
            <person name="Passer A.R."/>
            <person name="Clancey S.A."/>
            <person name="Shea T."/>
            <person name="David-Palma M."/>
            <person name="Averette A.F."/>
            <person name="Boekhout T."/>
            <person name="Porcel B.M."/>
            <person name="Nowrousian M."/>
            <person name="Cuomo C.A."/>
            <person name="Sun S."/>
            <person name="Heitman J."/>
            <person name="Coelho M.A."/>
        </authorList>
    </citation>
    <scope>NUCLEOTIDE SEQUENCE</scope>
    <source>
        <strain evidence="2">CBS 7841</strain>
    </source>
</reference>
<protein>
    <submittedName>
        <fullName evidence="2">Uncharacterized protein</fullName>
    </submittedName>
</protein>
<feature type="region of interest" description="Disordered" evidence="1">
    <location>
        <begin position="14"/>
        <end position="64"/>
    </location>
</feature>
<dbReference type="GeneID" id="91085439"/>
<keyword evidence="3" id="KW-1185">Reference proteome</keyword>
<evidence type="ECO:0000313" key="2">
    <source>
        <dbReference type="EMBL" id="WVN86067.1"/>
    </source>
</evidence>
<dbReference type="KEGG" id="cdep:91085439"/>
<reference evidence="2" key="3">
    <citation type="submission" date="2024-01" db="EMBL/GenBank/DDBJ databases">
        <authorList>
            <person name="Coelho M.A."/>
            <person name="David-Palma M."/>
            <person name="Shea T."/>
            <person name="Sun S."/>
            <person name="Cuomo C.A."/>
            <person name="Heitman J."/>
        </authorList>
    </citation>
    <scope>NUCLEOTIDE SEQUENCE</scope>
    <source>
        <strain evidence="2">CBS 7841</strain>
    </source>
</reference>
<dbReference type="EMBL" id="CP143784">
    <property type="protein sequence ID" value="WVN86067.1"/>
    <property type="molecule type" value="Genomic_DNA"/>
</dbReference>